<evidence type="ECO:0000313" key="2">
    <source>
        <dbReference type="Proteomes" id="UP000837801"/>
    </source>
</evidence>
<dbReference type="AlphaFoldDB" id="A0A9P0QTE8"/>
<comment type="caution">
    <text evidence="1">The sequence shown here is derived from an EMBL/GenBank/DDBJ whole genome shotgun (WGS) entry which is preliminary data.</text>
</comment>
<protein>
    <submittedName>
        <fullName evidence="1">Uncharacterized protein</fullName>
    </submittedName>
</protein>
<accession>A0A9P0QTE8</accession>
<reference evidence="1" key="1">
    <citation type="submission" date="2022-03" db="EMBL/GenBank/DDBJ databases">
        <authorList>
            <person name="Legras J.-L."/>
            <person name="Devillers H."/>
            <person name="Grondin C."/>
        </authorList>
    </citation>
    <scope>NUCLEOTIDE SEQUENCE</scope>
    <source>
        <strain evidence="1">CLIB 1423</strain>
    </source>
</reference>
<keyword evidence="2" id="KW-1185">Reference proteome</keyword>
<dbReference type="EMBL" id="CAKXYY010000017">
    <property type="protein sequence ID" value="CAH2354584.1"/>
    <property type="molecule type" value="Genomic_DNA"/>
</dbReference>
<proteinExistence type="predicted"/>
<sequence length="145" mass="15880">MCRNSVSGTSVAILEDFTYMQNVKVSCVVAKCAGYGSWTDPHGILVRDRYMLEGTSNSGKVSECDLIFKVHAAYTASHTYSSSFLPPCATPSIALLSPSSLGPPFSYILHRKSIHTRPTSCTVHDLFFKTKTHHIPSSLKITQIP</sequence>
<name>A0A9P0QTE8_9ASCO</name>
<dbReference type="Proteomes" id="UP000837801">
    <property type="component" value="Unassembled WGS sequence"/>
</dbReference>
<evidence type="ECO:0000313" key="1">
    <source>
        <dbReference type="EMBL" id="CAH2354584.1"/>
    </source>
</evidence>
<gene>
    <name evidence="1" type="ORF">CLIB1423_17S02432</name>
</gene>
<organism evidence="1 2">
    <name type="scientific">[Candida] railenensis</name>
    <dbReference type="NCBI Taxonomy" id="45579"/>
    <lineage>
        <taxon>Eukaryota</taxon>
        <taxon>Fungi</taxon>
        <taxon>Dikarya</taxon>
        <taxon>Ascomycota</taxon>
        <taxon>Saccharomycotina</taxon>
        <taxon>Pichiomycetes</taxon>
        <taxon>Debaryomycetaceae</taxon>
        <taxon>Kurtzmaniella</taxon>
    </lineage>
</organism>